<dbReference type="PANTHER" id="PTHR36577:SF3">
    <property type="entry name" value="DUF521 DOMAIN PROTEIN (AFU_ORTHOLOGUE AFUA_6G00490)"/>
    <property type="match status" value="1"/>
</dbReference>
<dbReference type="KEGG" id="ica:Intca_3186"/>
<dbReference type="Proteomes" id="UP000008914">
    <property type="component" value="Chromosome"/>
</dbReference>
<gene>
    <name evidence="4" type="ordered locus">Intca_3186</name>
</gene>
<keyword evidence="5" id="KW-1185">Reference proteome</keyword>
<name>E6SD52_INTC7</name>
<dbReference type="PANTHER" id="PTHR36577">
    <property type="entry name" value="DUF521 DOMAIN PROTEIN (AFU_ORTHOLOGUE AFUA_6G00490)"/>
    <property type="match status" value="1"/>
</dbReference>
<dbReference type="Pfam" id="PF04412">
    <property type="entry name" value="AcnX"/>
    <property type="match status" value="1"/>
</dbReference>
<dbReference type="STRING" id="710696.Intca_3186"/>
<dbReference type="EC" id="4.2.1.3" evidence="4"/>
<reference evidence="4 5" key="1">
    <citation type="journal article" date="2010" name="Stand. Genomic Sci.">
        <title>Complete genome sequence of Intrasporangium calvum type strain (7 KIP).</title>
        <authorList>
            <person name="Del Rio T.G."/>
            <person name="Chertkov O."/>
            <person name="Yasawong M."/>
            <person name="Lucas S."/>
            <person name="Deshpande S."/>
            <person name="Cheng J.F."/>
            <person name="Detter C."/>
            <person name="Tapia R."/>
            <person name="Han C."/>
            <person name="Goodwin L."/>
            <person name="Pitluck S."/>
            <person name="Liolios K."/>
            <person name="Ivanova N."/>
            <person name="Mavromatis K."/>
            <person name="Pati A."/>
            <person name="Chen A."/>
            <person name="Palaniappan K."/>
            <person name="Land M."/>
            <person name="Hauser L."/>
            <person name="Chang Y.J."/>
            <person name="Jeffries C.D."/>
            <person name="Rohde M."/>
            <person name="Pukall R."/>
            <person name="Sikorski J."/>
            <person name="Goker M."/>
            <person name="Woyke T."/>
            <person name="Bristow J."/>
            <person name="Eisen J.A."/>
            <person name="Markowitz V."/>
            <person name="Hugenholtz P."/>
            <person name="Kyrpides N.C."/>
            <person name="Klenk H.P."/>
            <person name="Lapidus A."/>
        </authorList>
    </citation>
    <scope>NUCLEOTIDE SEQUENCE [LARGE SCALE GENOMIC DNA]</scope>
    <source>
        <strain evidence="5">ATCC 23552 / DSM 43043 / JCM 3097 / NBRC 12989 / 7 KIP</strain>
    </source>
</reference>
<proteinExistence type="predicted"/>
<evidence type="ECO:0000313" key="4">
    <source>
        <dbReference type="EMBL" id="ADU49670.1"/>
    </source>
</evidence>
<evidence type="ECO:0000256" key="1">
    <source>
        <dbReference type="ARBA" id="ARBA00023004"/>
    </source>
</evidence>
<dbReference type="AlphaFoldDB" id="E6SD52"/>
<dbReference type="GO" id="GO:0003994">
    <property type="term" value="F:aconitate hydratase activity"/>
    <property type="evidence" value="ECO:0007669"/>
    <property type="project" value="UniProtKB-EC"/>
</dbReference>
<dbReference type="EMBL" id="CP002343">
    <property type="protein sequence ID" value="ADU49670.1"/>
    <property type="molecule type" value="Genomic_DNA"/>
</dbReference>
<evidence type="ECO:0000256" key="2">
    <source>
        <dbReference type="ARBA" id="ARBA00023239"/>
    </source>
</evidence>
<dbReference type="CDD" id="cd01355">
    <property type="entry name" value="AcnX"/>
    <property type="match status" value="1"/>
</dbReference>
<accession>E6SD52</accession>
<evidence type="ECO:0000313" key="5">
    <source>
        <dbReference type="Proteomes" id="UP000008914"/>
    </source>
</evidence>
<dbReference type="InterPro" id="IPR007506">
    <property type="entry name" value="PMDh-L-like_dom"/>
</dbReference>
<dbReference type="eggNOG" id="COG1679">
    <property type="taxonomic scope" value="Bacteria"/>
</dbReference>
<keyword evidence="1" id="KW-0408">Iron</keyword>
<dbReference type="HOGENOM" id="CLU_018825_1_0_11"/>
<protein>
    <submittedName>
        <fullName evidence="4">Predicted aconitase subunit 1</fullName>
        <ecNumber evidence="4">4.2.1.3</ecNumber>
    </submittedName>
</protein>
<dbReference type="RefSeq" id="WP_013493982.1">
    <property type="nucleotide sequence ID" value="NC_014830.1"/>
</dbReference>
<keyword evidence="2 4" id="KW-0456">Lyase</keyword>
<evidence type="ECO:0000259" key="3">
    <source>
        <dbReference type="Pfam" id="PF04412"/>
    </source>
</evidence>
<organism evidence="4 5">
    <name type="scientific">Intrasporangium calvum (strain ATCC 23552 / DSM 43043 / JCM 3097 / NBRC 12989 / NCIMB 10167 / NRRL B-3866 / 7 KIP)</name>
    <dbReference type="NCBI Taxonomy" id="710696"/>
    <lineage>
        <taxon>Bacteria</taxon>
        <taxon>Bacillati</taxon>
        <taxon>Actinomycetota</taxon>
        <taxon>Actinomycetes</taxon>
        <taxon>Micrococcales</taxon>
        <taxon>Intrasporangiaceae</taxon>
        <taxon>Intrasporangium</taxon>
    </lineage>
</organism>
<sequence>MTRILAEPEPSRLRLTVEEESMRRGDEGAGVAMAMRVVTGLAEVRRAPRLVGVTSAHVDGCLYHGQVGLDFARRLHDLGARVRIPTTLNVGSLDLLHPDLVRDATPAQREVRSQGKALMDAYLALGARPTWTCAPYIVDSRPRLGEHVAWAESNAIAFANSVLGARTDRYGDFLDICAAITGRAPYAGLHTDAARRGQVVVDCTAIPERVLGGDLAGPLLGYLVGSRVGSRVPVFVGLPSTTSEDQLKALGAAAASSGGVAMFHVVGVTPEAPTVEAALGPDRSGDPETITLTTTDLRAARDELTTDGGERLDAVSIGTPHASVDEVAALAAHLADGPALASGVHVYISMGRSVLAEAASRGHIAALEVAGVQIVVDTCTYVTPILGADVRVVMTNSGKWAHYAPANLGVAVVLGSLAECVASARAGRVVLDPETLR</sequence>
<feature type="domain" description="Phosphomevalonate dehydratase large subunit-like" evidence="3">
    <location>
        <begin position="14"/>
        <end position="421"/>
    </location>
</feature>